<dbReference type="Pfam" id="PF11794">
    <property type="entry name" value="HpaB_N"/>
    <property type="match status" value="1"/>
</dbReference>
<dbReference type="InterPro" id="IPR036250">
    <property type="entry name" value="AcylCo_DH-like_C"/>
</dbReference>
<dbReference type="GO" id="GO:0004497">
    <property type="term" value="F:monooxygenase activity"/>
    <property type="evidence" value="ECO:0007669"/>
    <property type="project" value="UniProtKB-KW"/>
</dbReference>
<keyword evidence="1" id="KW-0285">Flavoprotein</keyword>
<keyword evidence="7" id="KW-0503">Monooxygenase</keyword>
<evidence type="ECO:0000259" key="6">
    <source>
        <dbReference type="Pfam" id="PF11794"/>
    </source>
</evidence>
<organism evidence="7 8">
    <name type="scientific">Amycolatopsis balhimycina DSM 5908</name>
    <dbReference type="NCBI Taxonomy" id="1081091"/>
    <lineage>
        <taxon>Bacteria</taxon>
        <taxon>Bacillati</taxon>
        <taxon>Actinomycetota</taxon>
        <taxon>Actinomycetes</taxon>
        <taxon>Pseudonocardiales</taxon>
        <taxon>Pseudonocardiaceae</taxon>
        <taxon>Amycolatopsis</taxon>
    </lineage>
</organism>
<feature type="domain" description="HpaB/PvcC/4-BUDH C-terminal" evidence="5">
    <location>
        <begin position="398"/>
        <end position="597"/>
    </location>
</feature>
<evidence type="ECO:0000313" key="7">
    <source>
        <dbReference type="EMBL" id="RSM43163.1"/>
    </source>
</evidence>
<comment type="caution">
    <text evidence="7">The sequence shown here is derived from an EMBL/GenBank/DDBJ whole genome shotgun (WGS) entry which is preliminary data.</text>
</comment>
<reference evidence="7 8" key="1">
    <citation type="submission" date="2018-05" db="EMBL/GenBank/DDBJ databases">
        <title>Evolution of GPA BGCs.</title>
        <authorList>
            <person name="Waglechner N."/>
            <person name="Wright G.D."/>
        </authorList>
    </citation>
    <scope>NUCLEOTIDE SEQUENCE [LARGE SCALE GENOMIC DNA]</scope>
    <source>
        <strain evidence="7 8">DSM 5908</strain>
    </source>
</reference>
<dbReference type="SUPFAM" id="SSF56645">
    <property type="entry name" value="Acyl-CoA dehydrogenase NM domain-like"/>
    <property type="match status" value="1"/>
</dbReference>
<protein>
    <submittedName>
        <fullName evidence="7">4-hydroxyphenylacetate 3-monooxygenase</fullName>
    </submittedName>
</protein>
<dbReference type="AlphaFoldDB" id="A0A428WJC5"/>
<dbReference type="InterPro" id="IPR004925">
    <property type="entry name" value="HpaB/PvcC/4-BUDH"/>
</dbReference>
<keyword evidence="2" id="KW-0274">FAD</keyword>
<dbReference type="EMBL" id="QHHU01000026">
    <property type="protein sequence ID" value="RSM43163.1"/>
    <property type="molecule type" value="Genomic_DNA"/>
</dbReference>
<dbReference type="InterPro" id="IPR009100">
    <property type="entry name" value="AcylCoA_DH/oxidase_NM_dom_sf"/>
</dbReference>
<dbReference type="SUPFAM" id="SSF47203">
    <property type="entry name" value="Acyl-CoA dehydrogenase C-terminal domain-like"/>
    <property type="match status" value="1"/>
</dbReference>
<dbReference type="InterPro" id="IPR024719">
    <property type="entry name" value="HpaB/PvcC/4-BUDH_C"/>
</dbReference>
<dbReference type="InterPro" id="IPR024674">
    <property type="entry name" value="HpaB/PvcC/4-BUDH_N"/>
</dbReference>
<keyword evidence="3" id="KW-0560">Oxidoreductase</keyword>
<dbReference type="PANTHER" id="PTHR36117">
    <property type="entry name" value="4-HYDROXYPHENYLACETATE 3-MONOOXYGENASE-RELATED"/>
    <property type="match status" value="1"/>
</dbReference>
<dbReference type="GO" id="GO:0016627">
    <property type="term" value="F:oxidoreductase activity, acting on the CH-CH group of donors"/>
    <property type="evidence" value="ECO:0007669"/>
    <property type="project" value="InterPro"/>
</dbReference>
<proteinExistence type="predicted"/>
<evidence type="ECO:0000259" key="5">
    <source>
        <dbReference type="Pfam" id="PF03241"/>
    </source>
</evidence>
<dbReference type="Gene3D" id="1.10.3140.10">
    <property type="entry name" value="4-hydroxybutyryl-coa dehydratase, domain 1"/>
    <property type="match status" value="1"/>
</dbReference>
<evidence type="ECO:0000256" key="1">
    <source>
        <dbReference type="ARBA" id="ARBA00022630"/>
    </source>
</evidence>
<dbReference type="Proteomes" id="UP000286716">
    <property type="component" value="Unassembled WGS sequence"/>
</dbReference>
<name>A0A428WJC5_AMYBA</name>
<evidence type="ECO:0000256" key="4">
    <source>
        <dbReference type="SAM" id="MobiDB-lite"/>
    </source>
</evidence>
<keyword evidence="8" id="KW-1185">Reference proteome</keyword>
<dbReference type="Gene3D" id="2.40.110.10">
    <property type="entry name" value="Butyryl-CoA Dehydrogenase, subunit A, domain 2"/>
    <property type="match status" value="1"/>
</dbReference>
<evidence type="ECO:0000256" key="2">
    <source>
        <dbReference type="ARBA" id="ARBA00022827"/>
    </source>
</evidence>
<evidence type="ECO:0000256" key="3">
    <source>
        <dbReference type="ARBA" id="ARBA00023002"/>
    </source>
</evidence>
<accession>A0A428WJC5</accession>
<dbReference type="PANTHER" id="PTHR36117:SF3">
    <property type="entry name" value="4-HYDROXYPHENYLACETATE 3-MONOOXYGENASE-RELATED"/>
    <property type="match status" value="1"/>
</dbReference>
<dbReference type="Pfam" id="PF03241">
    <property type="entry name" value="HpaB"/>
    <property type="match status" value="1"/>
</dbReference>
<feature type="region of interest" description="Disordered" evidence="4">
    <location>
        <begin position="1"/>
        <end position="59"/>
    </location>
</feature>
<dbReference type="InterPro" id="IPR046373">
    <property type="entry name" value="Acyl-CoA_Oxase/DH_mid-dom_sf"/>
</dbReference>
<dbReference type="Gene3D" id="1.20.140.10">
    <property type="entry name" value="Butyryl-CoA Dehydrogenase, subunit A, domain 3"/>
    <property type="match status" value="1"/>
</dbReference>
<feature type="domain" description="HpaB/PvcC/4-BUDH N-terminal" evidence="6">
    <location>
        <begin position="120"/>
        <end position="388"/>
    </location>
</feature>
<evidence type="ECO:0000313" key="8">
    <source>
        <dbReference type="Proteomes" id="UP000286716"/>
    </source>
</evidence>
<gene>
    <name evidence="7" type="ORF">DMA12_19655</name>
</gene>
<sequence length="651" mass="72326">MMRDAVATCSPVRRAMVETDKAPSPALNASRTRTTRARNESPGMPPATPTTSLRGDCKPPSNLCPGQLVSHVEPRCKRSVSRDVRSRCPIRHRAGSLSSIDRPERSRPPRNTWRAIVARTGEEYRKGLEDGREVWLDGKRITQVADHPAFRHSARSIARLYDMQHDPAYRDVLTYTVDDTGRTAHRAFQIPRSYEDLVARRKAIKLWSEATFGYMGRTPDYKASMWAGFASAPHVFTSDSTRDYPAHVIAQYERLRDGDVFQAHSIANPMVDKRKPVRDQVDPSIVLGVVRETDSGIVVSGAKTVATGAILSDEIQIGTIEPLSFDDRDNALAFTVPLNASGLRMIARRSYERSAESLFDQPFSTCFDENDATVVFQDVHIPWEKVFVYRDVPTAYLQWWDTPGFVYMCNQSAIRLWTKLEFLAGLALKIAKLNGSFAVPTVRMALGQLIAQVHGFRSMVLAAEADYEVHNELTGVVQPNRSITLSGRALGPSLYVSFVSAIKELCGSALIQLPSSYRDLLDPEEGALIERYITAPGEGSRRRVQLMKLAWDVLGSEFGSRHEQYERFYLGAPYAFLPTLLNEGQPGVFESLVDAALESYSLDDALDETAAMVLPFGKRILRVGAAEGPGIVSGATPVSAKIDRRPPMMRS</sequence>